<dbReference type="Gene3D" id="1.20.1290.10">
    <property type="entry name" value="AhpD-like"/>
    <property type="match status" value="1"/>
</dbReference>
<reference evidence="2 3" key="1">
    <citation type="submission" date="2014-03" db="EMBL/GenBank/DDBJ databases">
        <title>Bradyrhizobium valentinum sp. nov., isolated from effective nodules of Lupinus mariae-josephae, a lupine endemic of basic-lime soils in Eastern Spain.</title>
        <authorList>
            <person name="Duran D."/>
            <person name="Rey L."/>
            <person name="Navarro A."/>
            <person name="Busquets A."/>
            <person name="Imperial J."/>
            <person name="Ruiz-Argueso T."/>
        </authorList>
    </citation>
    <scope>NUCLEOTIDE SEQUENCE [LARGE SCALE GENOMIC DNA]</scope>
    <source>
        <strain evidence="2 3">Ro19</strain>
    </source>
</reference>
<evidence type="ECO:0000259" key="1">
    <source>
        <dbReference type="Pfam" id="PF02627"/>
    </source>
</evidence>
<dbReference type="EMBL" id="LLYA01000172">
    <property type="protein sequence ID" value="KRR21264.1"/>
    <property type="molecule type" value="Genomic_DNA"/>
</dbReference>
<dbReference type="RefSeq" id="WP_057845936.1">
    <property type="nucleotide sequence ID" value="NZ_LLYA01000172.1"/>
</dbReference>
<sequence>MADSDLFERGLKKRRQVLGEKYVDANLAGSDDFMMTFQRAVTELAWGYAWSRPGLDQKTRSLLTLGILGGLGRFQELGIYINAALASGATVDEIKEALVQITVYCGTPAGRQAFLAAHDALKSHTD</sequence>
<dbReference type="OrthoDB" id="9801400at2"/>
<dbReference type="Proteomes" id="UP000052023">
    <property type="component" value="Unassembled WGS sequence"/>
</dbReference>
<evidence type="ECO:0000313" key="2">
    <source>
        <dbReference type="EMBL" id="KRR21264.1"/>
    </source>
</evidence>
<proteinExistence type="predicted"/>
<dbReference type="GO" id="GO:0051920">
    <property type="term" value="F:peroxiredoxin activity"/>
    <property type="evidence" value="ECO:0007669"/>
    <property type="project" value="InterPro"/>
</dbReference>
<evidence type="ECO:0000313" key="3">
    <source>
        <dbReference type="Proteomes" id="UP000052023"/>
    </source>
</evidence>
<dbReference type="Pfam" id="PF02627">
    <property type="entry name" value="CMD"/>
    <property type="match status" value="1"/>
</dbReference>
<dbReference type="PANTHER" id="PTHR33570">
    <property type="entry name" value="4-CARBOXYMUCONOLACTONE DECARBOXYLASE FAMILY PROTEIN"/>
    <property type="match status" value="1"/>
</dbReference>
<keyword evidence="3" id="KW-1185">Reference proteome</keyword>
<dbReference type="InterPro" id="IPR052512">
    <property type="entry name" value="4CMD/NDH-1_regulator"/>
</dbReference>
<gene>
    <name evidence="2" type="ORF">CQ13_30940</name>
</gene>
<feature type="domain" description="Carboxymuconolactone decarboxylase-like" evidence="1">
    <location>
        <begin position="37"/>
        <end position="118"/>
    </location>
</feature>
<accession>A0A0R3MUH8</accession>
<dbReference type="InterPro" id="IPR003779">
    <property type="entry name" value="CMD-like"/>
</dbReference>
<comment type="caution">
    <text evidence="2">The sequence shown here is derived from an EMBL/GenBank/DDBJ whole genome shotgun (WGS) entry which is preliminary data.</text>
</comment>
<dbReference type="InterPro" id="IPR029032">
    <property type="entry name" value="AhpD-like"/>
</dbReference>
<dbReference type="SUPFAM" id="SSF69118">
    <property type="entry name" value="AhpD-like"/>
    <property type="match status" value="1"/>
</dbReference>
<dbReference type="PANTHER" id="PTHR33570:SF2">
    <property type="entry name" value="CARBOXYMUCONOLACTONE DECARBOXYLASE-LIKE DOMAIN-CONTAINING PROTEIN"/>
    <property type="match status" value="1"/>
</dbReference>
<organism evidence="2 3">
    <name type="scientific">Bradyrhizobium retamae</name>
    <dbReference type="NCBI Taxonomy" id="1300035"/>
    <lineage>
        <taxon>Bacteria</taxon>
        <taxon>Pseudomonadati</taxon>
        <taxon>Pseudomonadota</taxon>
        <taxon>Alphaproteobacteria</taxon>
        <taxon>Hyphomicrobiales</taxon>
        <taxon>Nitrobacteraceae</taxon>
        <taxon>Bradyrhizobium</taxon>
    </lineage>
</organism>
<name>A0A0R3MUH8_9BRAD</name>
<dbReference type="AlphaFoldDB" id="A0A0R3MUH8"/>
<protein>
    <submittedName>
        <fullName evidence="2">Gamma carboxymuconolactone decarboxylase</fullName>
    </submittedName>
</protein>